<dbReference type="PANTHER" id="PTHR33112:SF9">
    <property type="entry name" value="HETEROKARYON INCOMPATIBILITY DOMAIN-CONTAINING PROTEIN"/>
    <property type="match status" value="1"/>
</dbReference>
<dbReference type="Proteomes" id="UP000294847">
    <property type="component" value="Chromosome 3"/>
</dbReference>
<dbReference type="InterPro" id="IPR010730">
    <property type="entry name" value="HET"/>
</dbReference>
<accession>A0A4P7NE22</accession>
<evidence type="ECO:0000313" key="3">
    <source>
        <dbReference type="EMBL" id="QBZ60060.1"/>
    </source>
</evidence>
<gene>
    <name evidence="3" type="ORF">PoMZ_05030</name>
</gene>
<proteinExistence type="predicted"/>
<evidence type="ECO:0000256" key="1">
    <source>
        <dbReference type="SAM" id="MobiDB-lite"/>
    </source>
</evidence>
<evidence type="ECO:0000313" key="4">
    <source>
        <dbReference type="Proteomes" id="UP000294847"/>
    </source>
</evidence>
<organism evidence="3 4">
    <name type="scientific">Pyricularia oryzae</name>
    <name type="common">Rice blast fungus</name>
    <name type="synonym">Magnaporthe oryzae</name>
    <dbReference type="NCBI Taxonomy" id="318829"/>
    <lineage>
        <taxon>Eukaryota</taxon>
        <taxon>Fungi</taxon>
        <taxon>Dikarya</taxon>
        <taxon>Ascomycota</taxon>
        <taxon>Pezizomycotina</taxon>
        <taxon>Sordariomycetes</taxon>
        <taxon>Sordariomycetidae</taxon>
        <taxon>Magnaporthales</taxon>
        <taxon>Pyriculariaceae</taxon>
        <taxon>Pyricularia</taxon>
    </lineage>
</organism>
<dbReference type="PANTHER" id="PTHR33112">
    <property type="entry name" value="DOMAIN PROTEIN, PUTATIVE-RELATED"/>
    <property type="match status" value="1"/>
</dbReference>
<evidence type="ECO:0000259" key="2">
    <source>
        <dbReference type="Pfam" id="PF06985"/>
    </source>
</evidence>
<dbReference type="EMBL" id="CP034206">
    <property type="protein sequence ID" value="QBZ60060.1"/>
    <property type="molecule type" value="Genomic_DNA"/>
</dbReference>
<feature type="domain" description="Heterokaryon incompatibility" evidence="2">
    <location>
        <begin position="236"/>
        <end position="379"/>
    </location>
</feature>
<feature type="region of interest" description="Disordered" evidence="1">
    <location>
        <begin position="788"/>
        <end position="851"/>
    </location>
</feature>
<dbReference type="Pfam" id="PF06985">
    <property type="entry name" value="HET"/>
    <property type="match status" value="1"/>
</dbReference>
<name>A0A4P7NE22_PYROR</name>
<protein>
    <recommendedName>
        <fullName evidence="2">Heterokaryon incompatibility domain-containing protein</fullName>
    </recommendedName>
</protein>
<reference evidence="3 4" key="1">
    <citation type="journal article" date="2019" name="Mol. Biol. Evol.">
        <title>Blast fungal genomes show frequent chromosomal changes, gene gains and losses, and effector gene turnover.</title>
        <authorList>
            <person name="Gomez Luciano L.B."/>
            <person name="Jason Tsai I."/>
            <person name="Chuma I."/>
            <person name="Tosa Y."/>
            <person name="Chen Y.H."/>
            <person name="Li J.Y."/>
            <person name="Li M.Y."/>
            <person name="Jade Lu M.Y."/>
            <person name="Nakayashiki H."/>
            <person name="Li W.H."/>
        </authorList>
    </citation>
    <scope>NUCLEOTIDE SEQUENCE [LARGE SCALE GENOMIC DNA]</scope>
    <source>
        <strain evidence="3">MZ5-1-6</strain>
    </source>
</reference>
<sequence length="851" mass="95804">MSDVAPVYIESSDPRAKATVTLHTLCDTCRLISQELAGGAGYAAGGSRWIRHLHHDELHHSSFADLQQSAAACHLCSIMLSKWTHREAPSHKSLDFKDWDPARPLMEKFVLRLFDGMLNSRPSMQHMSIDGYGIKKFNAQISFHWYRPDKEKSIEYKSLRESSDKADLTTAGDKTFVLASFWLQNCLQKHAKCRKGQEPIGRSSNPARLLFLGTPGMVRVVAVPQRATRNRPMPLYMTLSHCWGGASVLKLTSATKQELARGVAVDRLPKTFRDAVDSTIRLGYQYIWIDSLCIVQDSAQDWAQQSAIMGQIYRSSVCTIAATASSNSLGGCFVQRKPLSHDDCRMVEKDGWVAWARADKEEAEPDSRPLDTRGWVFQEDLLSPRTLSFCHSGIEWSCLERKAKDYASWERLADRDRMEEHHRFGMDTAKADFNDLCLEFSNILSIEAKHYPSFHARWWELLQRYSRLNLTFGSDKLAAVHGVIETLASYTGLKSVGGHWMQMLPHDLLWIAGFSQYDRHSCVRPPDYWKRAPSWSWASIDGPVLFIFLPSSTHQHGRDAERYSTDRLIVAEAIEATAPPAVQPRGSVATPGRIVISAPLFRCKWWTNRPRRPFYPGGGRTWWYADDSSVKLWGRDLWLALILRTKRTNDHPCDSPWGEGTMDRVERGVKLVIDEGLVLARKGKALALTIAVTPCAEQERSTVSVTRGLEMDITADPDTRHAAFPSGDAGATALFAQRACQIPRAKDTSSSRSAHKLGPEATIAAIATAGRRFRHAIKQFLCAVRRPRARTKSRPSLRSEKANVGLPTAEARWPRKPAQDLNCTKLWRSTEAVEAKPPSDSQDPQGPQWRF</sequence>
<dbReference type="AlphaFoldDB" id="A0A4P7NE22"/>
<feature type="compositionally biased region" description="Low complexity" evidence="1">
    <location>
        <begin position="838"/>
        <end position="851"/>
    </location>
</feature>